<evidence type="ECO:0000259" key="1">
    <source>
        <dbReference type="PROSITE" id="PS50878"/>
    </source>
</evidence>
<dbReference type="EMBL" id="JAUCMX010000011">
    <property type="protein sequence ID" value="KAK3530736.1"/>
    <property type="molecule type" value="Genomic_DNA"/>
</dbReference>
<name>A0AAE0QRV9_9TELE</name>
<dbReference type="PANTHER" id="PTHR19446">
    <property type="entry name" value="REVERSE TRANSCRIPTASES"/>
    <property type="match status" value="1"/>
</dbReference>
<dbReference type="InterPro" id="IPR000477">
    <property type="entry name" value="RT_dom"/>
</dbReference>
<comment type="caution">
    <text evidence="2">The sequence shown here is derived from an EMBL/GenBank/DDBJ whole genome shotgun (WGS) entry which is preliminary data.</text>
</comment>
<accession>A0AAE0QRV9</accession>
<keyword evidence="3" id="KW-1185">Reference proteome</keyword>
<sequence>MIGINIASLNINGEKEQNKRAKLYGLLKQKHIDDVMLQETHSDISNAADWVKEWDGLVILSHNTSLSGGVALLFARNFIPCSYSVEEILTGRLLKVKAFYENEVLVFICVYTPTSAVERMGFLDTLSNVIADCDTADILILGGDFNCTMDDLDRNHAEPHVASRKRLWEVKEAHKLSDIWRTFNKDKRQYMWAHAIDNSLSLARQYTLNVTRDIVRSLKALEIEIVELQRLEATGNRGHIEALKNKKAKMNDLLDITAQGAKKNGQKRFIHAVRTESGDLLSESTEIRKQTVSFYSKLYSSEWSGAQVVEDSFLVGLPKLSERAARELDRELLLEELHEALQRMENGRASGIDGLPAEFNKAFWAVIGQDVLDVLRDSIRRGELPLSCRRAVLTLLPKKGDLTHLKIWSPVSLLCTYCKLLSKALASRLTKVMEQLIHQDQMYCVPDRSIFDNVYLVRDILHVSRLLGLKTGLIFLDQEKAFDRVEHEYLWKVLETFGFNPGFIGMIRVLYCEIESVLKVNGGLCAPFKVLRGIRQGCALSGMLYTLAIEPLLNKLRSHLSGFKVPHTNASICLSAYADDLVLMIDSQKDMNVLTDILNDFQVLSSAKVNWAKSEAILVGEWGGERPTLPGGLVWKKDGFKYLGVYLGNNQYLNKNWEGSVEHVKGKLSRWKRLVPRMSYRGRTLVINNLAASFLWHKLACVDPPPNLLASIQALLVDFFWDGLHWIPQSVLHLPKEEGGQGLVQLASRTAAFRLQFLQRLLIGPKDLIWRPVAHGLLHKVGGLGLD</sequence>
<proteinExistence type="predicted"/>
<dbReference type="CDD" id="cd09076">
    <property type="entry name" value="L1-EN"/>
    <property type="match status" value="1"/>
</dbReference>
<reference evidence="2" key="1">
    <citation type="submission" date="2023-06" db="EMBL/GenBank/DDBJ databases">
        <title>Male Hemibagrus guttatus genome.</title>
        <authorList>
            <person name="Bian C."/>
        </authorList>
    </citation>
    <scope>NUCLEOTIDE SEQUENCE</scope>
    <source>
        <strain evidence="2">Male_cb2023</strain>
        <tissue evidence="2">Muscle</tissue>
    </source>
</reference>
<dbReference type="AlphaFoldDB" id="A0AAE0QRV9"/>
<dbReference type="CDD" id="cd01650">
    <property type="entry name" value="RT_nLTR_like"/>
    <property type="match status" value="1"/>
</dbReference>
<dbReference type="Pfam" id="PF00078">
    <property type="entry name" value="RVT_1"/>
    <property type="match status" value="1"/>
</dbReference>
<organism evidence="2 3">
    <name type="scientific">Hemibagrus guttatus</name>
    <dbReference type="NCBI Taxonomy" id="175788"/>
    <lineage>
        <taxon>Eukaryota</taxon>
        <taxon>Metazoa</taxon>
        <taxon>Chordata</taxon>
        <taxon>Craniata</taxon>
        <taxon>Vertebrata</taxon>
        <taxon>Euteleostomi</taxon>
        <taxon>Actinopterygii</taxon>
        <taxon>Neopterygii</taxon>
        <taxon>Teleostei</taxon>
        <taxon>Ostariophysi</taxon>
        <taxon>Siluriformes</taxon>
        <taxon>Bagridae</taxon>
        <taxon>Hemibagrus</taxon>
    </lineage>
</organism>
<dbReference type="Proteomes" id="UP001274896">
    <property type="component" value="Unassembled WGS sequence"/>
</dbReference>
<dbReference type="Pfam" id="PF03372">
    <property type="entry name" value="Exo_endo_phos"/>
    <property type="match status" value="1"/>
</dbReference>
<gene>
    <name evidence="2" type="ORF">QTP70_000758</name>
</gene>
<dbReference type="SUPFAM" id="SSF56672">
    <property type="entry name" value="DNA/RNA polymerases"/>
    <property type="match status" value="1"/>
</dbReference>
<protein>
    <recommendedName>
        <fullName evidence="1">Reverse transcriptase domain-containing protein</fullName>
    </recommendedName>
</protein>
<dbReference type="GO" id="GO:0003824">
    <property type="term" value="F:catalytic activity"/>
    <property type="evidence" value="ECO:0007669"/>
    <property type="project" value="InterPro"/>
</dbReference>
<dbReference type="InterPro" id="IPR005135">
    <property type="entry name" value="Endo/exonuclease/phosphatase"/>
</dbReference>
<dbReference type="InterPro" id="IPR036691">
    <property type="entry name" value="Endo/exonu/phosph_ase_sf"/>
</dbReference>
<evidence type="ECO:0000313" key="3">
    <source>
        <dbReference type="Proteomes" id="UP001274896"/>
    </source>
</evidence>
<evidence type="ECO:0000313" key="2">
    <source>
        <dbReference type="EMBL" id="KAK3530736.1"/>
    </source>
</evidence>
<dbReference type="PROSITE" id="PS50878">
    <property type="entry name" value="RT_POL"/>
    <property type="match status" value="1"/>
</dbReference>
<dbReference type="SUPFAM" id="SSF56219">
    <property type="entry name" value="DNase I-like"/>
    <property type="match status" value="1"/>
</dbReference>
<feature type="domain" description="Reverse transcriptase" evidence="1">
    <location>
        <begin position="377"/>
        <end position="647"/>
    </location>
</feature>
<dbReference type="InterPro" id="IPR043502">
    <property type="entry name" value="DNA/RNA_pol_sf"/>
</dbReference>
<dbReference type="Gene3D" id="3.60.10.10">
    <property type="entry name" value="Endonuclease/exonuclease/phosphatase"/>
    <property type="match status" value="1"/>
</dbReference>